<organism evidence="2 3">
    <name type="scientific">Purpureocillium lavendulum</name>
    <dbReference type="NCBI Taxonomy" id="1247861"/>
    <lineage>
        <taxon>Eukaryota</taxon>
        <taxon>Fungi</taxon>
        <taxon>Dikarya</taxon>
        <taxon>Ascomycota</taxon>
        <taxon>Pezizomycotina</taxon>
        <taxon>Sordariomycetes</taxon>
        <taxon>Hypocreomycetidae</taxon>
        <taxon>Hypocreales</taxon>
        <taxon>Ophiocordycipitaceae</taxon>
        <taxon>Purpureocillium</taxon>
    </lineage>
</organism>
<dbReference type="InterPro" id="IPR010730">
    <property type="entry name" value="HET"/>
</dbReference>
<comment type="caution">
    <text evidence="2">The sequence shown here is derived from an EMBL/GenBank/DDBJ whole genome shotgun (WGS) entry which is preliminary data.</text>
</comment>
<dbReference type="AlphaFoldDB" id="A0AB34FQV2"/>
<evidence type="ECO:0000259" key="1">
    <source>
        <dbReference type="Pfam" id="PF06985"/>
    </source>
</evidence>
<gene>
    <name evidence="2" type="ORF">O9K51_06992</name>
</gene>
<accession>A0AB34FQV2</accession>
<sequence length="676" mass="75214">MHRPLHNVSIRSSRTVVAPFIPAEDRTAESHAMLDIVRSLVRARGRCGVCLFTLERGAKSLKIDVDSNPVGVFYVADYHEFTSEALAESAARGCGHCQQIARAFRTHQVQFTEARWWPPRDFMGASAYLELDSNVKFELNVAGALEKSAVDATHACMRSGRRVGGSTRDEACLDQVAAWLDSCRRDHGGCGTSTGFTPTRLLFLDEAPETVRLVESVPPRGAVYAALSHRWTEETLRVRLERDNHAQRLEGGIPLDHFPQMMRDVIFLLRRLGISYVWIDCMCIVQDDKDDWRREAATMASIYANAELTVAASWCGAAGQSLFSGRDGDDFAQVDVGDIGGEPVFLRRVLPHFTWQDIASSWFAGDDFIDAEREWPLLSRGWVYQEQLLSRRMLHVTRSEFIWECSGRMDCECGWYTALDPEYTLRGQAKLPVASKSWDSVIEEYSKRDLTYGNDKLPALAGVAQAFHDSHGDLGEYWCGLWERDLEKSFFWQSTELRPSPQSGMPSWTWASVSGNVSCWSIESETVKFLGASVSYDGDNPFMGDVREGRVTLAGPLAPATLHLEEGRCSVKIGNQWALFTPDYALDSPGSLALTSGSPVYCLVFGEGTASSRDPEQGLLWERRYPCFLVLVCVDEASRVFQRIGLGKEGPDGNDAASAELDTVLGLAETQTITMT</sequence>
<evidence type="ECO:0000313" key="2">
    <source>
        <dbReference type="EMBL" id="KAJ6441196.1"/>
    </source>
</evidence>
<feature type="domain" description="Heterokaryon incompatibility" evidence="1">
    <location>
        <begin position="224"/>
        <end position="386"/>
    </location>
</feature>
<dbReference type="PANTHER" id="PTHR33112:SF16">
    <property type="entry name" value="HETEROKARYON INCOMPATIBILITY DOMAIN-CONTAINING PROTEIN"/>
    <property type="match status" value="1"/>
</dbReference>
<reference evidence="2" key="1">
    <citation type="submission" date="2023-01" db="EMBL/GenBank/DDBJ databases">
        <title>The growth and conidiation of Purpureocillium lavendulum are regulated by nitrogen source and histone H3K14 acetylation.</title>
        <authorList>
            <person name="Tang P."/>
            <person name="Han J."/>
            <person name="Zhang C."/>
            <person name="Tang P."/>
            <person name="Qi F."/>
            <person name="Zhang K."/>
            <person name="Liang L."/>
        </authorList>
    </citation>
    <scope>NUCLEOTIDE SEQUENCE</scope>
    <source>
        <strain evidence="2">YMF1.00683</strain>
    </source>
</reference>
<evidence type="ECO:0000313" key="3">
    <source>
        <dbReference type="Proteomes" id="UP001163105"/>
    </source>
</evidence>
<dbReference type="Proteomes" id="UP001163105">
    <property type="component" value="Unassembled WGS sequence"/>
</dbReference>
<protein>
    <submittedName>
        <fullName evidence="2">Het domain-containingprotein</fullName>
    </submittedName>
</protein>
<name>A0AB34FQV2_9HYPO</name>
<proteinExistence type="predicted"/>
<dbReference type="Pfam" id="PF06985">
    <property type="entry name" value="HET"/>
    <property type="match status" value="1"/>
</dbReference>
<dbReference type="PANTHER" id="PTHR33112">
    <property type="entry name" value="DOMAIN PROTEIN, PUTATIVE-RELATED"/>
    <property type="match status" value="1"/>
</dbReference>
<keyword evidence="3" id="KW-1185">Reference proteome</keyword>
<dbReference type="EMBL" id="JAQHRD010000005">
    <property type="protein sequence ID" value="KAJ6441196.1"/>
    <property type="molecule type" value="Genomic_DNA"/>
</dbReference>